<evidence type="ECO:0000313" key="1">
    <source>
        <dbReference type="EMBL" id="KNC82300.1"/>
    </source>
</evidence>
<dbReference type="AlphaFoldDB" id="A0A0L0FZP9"/>
<keyword evidence="2" id="KW-1185">Reference proteome</keyword>
<dbReference type="Proteomes" id="UP000054560">
    <property type="component" value="Unassembled WGS sequence"/>
</dbReference>
<reference evidence="1 2" key="1">
    <citation type="submission" date="2011-02" db="EMBL/GenBank/DDBJ databases">
        <title>The Genome Sequence of Sphaeroforma arctica JP610.</title>
        <authorList>
            <consortium name="The Broad Institute Genome Sequencing Platform"/>
            <person name="Russ C."/>
            <person name="Cuomo C."/>
            <person name="Young S.K."/>
            <person name="Zeng Q."/>
            <person name="Gargeya S."/>
            <person name="Alvarado L."/>
            <person name="Berlin A."/>
            <person name="Chapman S.B."/>
            <person name="Chen Z."/>
            <person name="Freedman E."/>
            <person name="Gellesch M."/>
            <person name="Goldberg J."/>
            <person name="Griggs A."/>
            <person name="Gujja S."/>
            <person name="Heilman E."/>
            <person name="Heiman D."/>
            <person name="Howarth C."/>
            <person name="Mehta T."/>
            <person name="Neiman D."/>
            <person name="Pearson M."/>
            <person name="Roberts A."/>
            <person name="Saif S."/>
            <person name="Shea T."/>
            <person name="Shenoy N."/>
            <person name="Sisk P."/>
            <person name="Stolte C."/>
            <person name="Sykes S."/>
            <person name="White J."/>
            <person name="Yandava C."/>
            <person name="Burger G."/>
            <person name="Gray M.W."/>
            <person name="Holland P.W.H."/>
            <person name="King N."/>
            <person name="Lang F.B.F."/>
            <person name="Roger A.J."/>
            <person name="Ruiz-Trillo I."/>
            <person name="Haas B."/>
            <person name="Nusbaum C."/>
            <person name="Birren B."/>
        </authorList>
    </citation>
    <scope>NUCLEOTIDE SEQUENCE [LARGE SCALE GENOMIC DNA]</scope>
    <source>
        <strain evidence="1 2">JP610</strain>
    </source>
</reference>
<name>A0A0L0FZP9_9EUKA</name>
<proteinExistence type="predicted"/>
<dbReference type="GeneID" id="25905923"/>
<dbReference type="EMBL" id="KQ241939">
    <property type="protein sequence ID" value="KNC82300.1"/>
    <property type="molecule type" value="Genomic_DNA"/>
</dbReference>
<dbReference type="RefSeq" id="XP_014156202.1">
    <property type="nucleotide sequence ID" value="XM_014300727.1"/>
</dbReference>
<dbReference type="PROSITE" id="PS50231">
    <property type="entry name" value="RICIN_B_LECTIN"/>
    <property type="match status" value="1"/>
</dbReference>
<protein>
    <submittedName>
        <fullName evidence="1">Uncharacterized protein</fullName>
    </submittedName>
</protein>
<organism evidence="1 2">
    <name type="scientific">Sphaeroforma arctica JP610</name>
    <dbReference type="NCBI Taxonomy" id="667725"/>
    <lineage>
        <taxon>Eukaryota</taxon>
        <taxon>Ichthyosporea</taxon>
        <taxon>Ichthyophonida</taxon>
        <taxon>Sphaeroforma</taxon>
    </lineage>
</organism>
<evidence type="ECO:0000313" key="2">
    <source>
        <dbReference type="Proteomes" id="UP000054560"/>
    </source>
</evidence>
<gene>
    <name evidence="1" type="ORF">SARC_05419</name>
</gene>
<sequence length="216" mass="24115">MDRIPHIMKQSVCIFGSVCQCARTGKMSKIFLILTACFVATLAVAESAIPVNRRIEIRNILGYCMTANDSTALRGGMSTTACDGTAGHQYWIIEPEESTLFGIRLDTSDDFNNTEVDESGADGEVGVCLDFTTGIEFGTFACNATHDYQYFALDSYKGGFTIKQHVERDDVSEYCVYSDPESSKHNRKFGLRFCPTAEPDSEFDEKFVWTFHTVHE</sequence>
<accession>A0A0L0FZP9</accession>